<feature type="transmembrane region" description="Helical" evidence="1">
    <location>
        <begin position="79"/>
        <end position="105"/>
    </location>
</feature>
<evidence type="ECO:0000313" key="3">
    <source>
        <dbReference type="Proteomes" id="UP000263900"/>
    </source>
</evidence>
<name>A0A3B7MP95_9BACT</name>
<proteinExistence type="predicted"/>
<reference evidence="2 3" key="1">
    <citation type="submission" date="2018-09" db="EMBL/GenBank/DDBJ databases">
        <title>Genome sequencing of strain 6GH32-13.</title>
        <authorList>
            <person name="Weon H.-Y."/>
            <person name="Heo J."/>
            <person name="Kwon S.-W."/>
        </authorList>
    </citation>
    <scope>NUCLEOTIDE SEQUENCE [LARGE SCALE GENOMIC DNA]</scope>
    <source>
        <strain evidence="2 3">5GH32-13</strain>
    </source>
</reference>
<keyword evidence="1" id="KW-0472">Membrane</keyword>
<keyword evidence="1" id="KW-1133">Transmembrane helix</keyword>
<protein>
    <submittedName>
        <fullName evidence="2">Uncharacterized protein</fullName>
    </submittedName>
</protein>
<keyword evidence="3" id="KW-1185">Reference proteome</keyword>
<keyword evidence="1" id="KW-0812">Transmembrane</keyword>
<feature type="transmembrane region" description="Helical" evidence="1">
    <location>
        <begin position="48"/>
        <end position="67"/>
    </location>
</feature>
<accession>A0A3B7MP95</accession>
<dbReference type="AlphaFoldDB" id="A0A3B7MP95"/>
<evidence type="ECO:0000256" key="1">
    <source>
        <dbReference type="SAM" id="Phobius"/>
    </source>
</evidence>
<evidence type="ECO:0000313" key="2">
    <source>
        <dbReference type="EMBL" id="AXY74796.1"/>
    </source>
</evidence>
<sequence>MIIIAFINGGYMLLDGIYVMLKGKYIGPEKPGPWANLFSKLAVNIFKLGPLFVVYGLVWLLFLYGLFTTQTWAYKLGLAISILSLWYLPVGTVLSITVFIVLIVAKQKIGL</sequence>
<dbReference type="KEGG" id="pseg:D3H65_12745"/>
<organism evidence="2 3">
    <name type="scientific">Paraflavitalea soli</name>
    <dbReference type="NCBI Taxonomy" id="2315862"/>
    <lineage>
        <taxon>Bacteria</taxon>
        <taxon>Pseudomonadati</taxon>
        <taxon>Bacteroidota</taxon>
        <taxon>Chitinophagia</taxon>
        <taxon>Chitinophagales</taxon>
        <taxon>Chitinophagaceae</taxon>
        <taxon>Paraflavitalea</taxon>
    </lineage>
</organism>
<dbReference type="OrthoDB" id="677562at2"/>
<dbReference type="EMBL" id="CP032157">
    <property type="protein sequence ID" value="AXY74796.1"/>
    <property type="molecule type" value="Genomic_DNA"/>
</dbReference>
<gene>
    <name evidence="2" type="ORF">D3H65_12745</name>
</gene>
<dbReference type="Proteomes" id="UP000263900">
    <property type="component" value="Chromosome"/>
</dbReference>